<name>A0A0P9EKN8_RHOGW</name>
<dbReference type="PANTHER" id="PTHR37487:SF2">
    <property type="entry name" value="EXPRESSED PROTEIN"/>
    <property type="match status" value="1"/>
</dbReference>
<dbReference type="STRING" id="578459.A0A0P9EKN8"/>
<evidence type="ECO:0000313" key="3">
    <source>
        <dbReference type="EMBL" id="KPV72254.1"/>
    </source>
</evidence>
<organism evidence="3 4">
    <name type="scientific">Rhodotorula graminis (strain WP1)</name>
    <dbReference type="NCBI Taxonomy" id="578459"/>
    <lineage>
        <taxon>Eukaryota</taxon>
        <taxon>Fungi</taxon>
        <taxon>Dikarya</taxon>
        <taxon>Basidiomycota</taxon>
        <taxon>Pucciniomycotina</taxon>
        <taxon>Microbotryomycetes</taxon>
        <taxon>Sporidiobolales</taxon>
        <taxon>Sporidiobolaceae</taxon>
        <taxon>Rhodotorula</taxon>
    </lineage>
</organism>
<dbReference type="AlphaFoldDB" id="A0A0P9EKN8"/>
<keyword evidence="2" id="KW-0732">Signal</keyword>
<proteinExistence type="predicted"/>
<dbReference type="Proteomes" id="UP000053890">
    <property type="component" value="Unassembled WGS sequence"/>
</dbReference>
<gene>
    <name evidence="3" type="ORF">RHOBADRAFT_47098</name>
</gene>
<keyword evidence="4" id="KW-1185">Reference proteome</keyword>
<feature type="signal peptide" evidence="2">
    <location>
        <begin position="1"/>
        <end position="19"/>
    </location>
</feature>
<feature type="chain" id="PRO_5006156641" evidence="2">
    <location>
        <begin position="20"/>
        <end position="228"/>
    </location>
</feature>
<reference evidence="3 4" key="1">
    <citation type="journal article" date="2015" name="Front. Microbiol.">
        <title>Genome sequence of the plant growth promoting endophytic yeast Rhodotorula graminis WP1.</title>
        <authorList>
            <person name="Firrincieli A."/>
            <person name="Otillar R."/>
            <person name="Salamov A."/>
            <person name="Schmutz J."/>
            <person name="Khan Z."/>
            <person name="Redman R.S."/>
            <person name="Fleck N.D."/>
            <person name="Lindquist E."/>
            <person name="Grigoriev I.V."/>
            <person name="Doty S.L."/>
        </authorList>
    </citation>
    <scope>NUCLEOTIDE SEQUENCE [LARGE SCALE GENOMIC DNA]</scope>
    <source>
        <strain evidence="3 4">WP1</strain>
    </source>
</reference>
<dbReference type="PANTHER" id="PTHR37487">
    <property type="entry name" value="CHROMOSOME 1, WHOLE GENOME SHOTGUN SEQUENCE"/>
    <property type="match status" value="1"/>
</dbReference>
<evidence type="ECO:0000256" key="2">
    <source>
        <dbReference type="SAM" id="SignalP"/>
    </source>
</evidence>
<evidence type="ECO:0000313" key="4">
    <source>
        <dbReference type="Proteomes" id="UP000053890"/>
    </source>
</evidence>
<protein>
    <submittedName>
        <fullName evidence="3">Uncharacterized protein</fullName>
    </submittedName>
</protein>
<accession>A0A0P9EKN8</accession>
<dbReference type="GeneID" id="28975376"/>
<dbReference type="EMBL" id="KQ474088">
    <property type="protein sequence ID" value="KPV72254.1"/>
    <property type="molecule type" value="Genomic_DNA"/>
</dbReference>
<feature type="region of interest" description="Disordered" evidence="1">
    <location>
        <begin position="173"/>
        <end position="193"/>
    </location>
</feature>
<dbReference type="RefSeq" id="XP_018268303.1">
    <property type="nucleotide sequence ID" value="XM_018414928.1"/>
</dbReference>
<sequence>MRVALIPIALLSAVALVVGQQVTPPPTLVQCAEAALTLQGGVAPYTVSILPGAQLSGNPLEVLPPVTAPGTVTWLVDIAEGQRVTFAIEDADGTVGYSAPVEIVEGDSSDCIGANASSRPASLVPSSTGSLSATSLSSSFTVNPTSTLSLETTTTLSASTDVACPLPNPLLPPSIPSSFDEPEPTTATSTATGGRGTVVVVRADSAASRGGSRSALTVVGVVLAACLV</sequence>
<evidence type="ECO:0000256" key="1">
    <source>
        <dbReference type="SAM" id="MobiDB-lite"/>
    </source>
</evidence>
<dbReference type="OrthoDB" id="3362246at2759"/>